<evidence type="ECO:0000313" key="2">
    <source>
        <dbReference type="EMBL" id="CAJ31168.1"/>
    </source>
</evidence>
<proteinExistence type="predicted"/>
<feature type="domain" description="RsbT co-antagonist protein RsbRD N-terminal" evidence="1">
    <location>
        <begin position="15"/>
        <end position="150"/>
    </location>
</feature>
<dbReference type="EMBL" id="CT025835">
    <property type="protein sequence ID" value="CAJ31168.1"/>
    <property type="molecule type" value="Genomic_DNA"/>
</dbReference>
<evidence type="ECO:0000259" key="1">
    <source>
        <dbReference type="Pfam" id="PF14361"/>
    </source>
</evidence>
<gene>
    <name evidence="2" type="ORF">39f70010</name>
</gene>
<protein>
    <recommendedName>
        <fullName evidence="1">RsbT co-antagonist protein RsbRD N-terminal domain-containing protein</fullName>
    </recommendedName>
</protein>
<name>Q3IBL2_9BACT</name>
<organism evidence="2">
    <name type="scientific">uncultured sulfate-reducing bacterium</name>
    <dbReference type="NCBI Taxonomy" id="153939"/>
    <lineage>
        <taxon>Bacteria</taxon>
        <taxon>environmental samples</taxon>
    </lineage>
</organism>
<reference evidence="2" key="1">
    <citation type="journal article" date="2005" name="J. Bacteriol.">
        <title>Clustered genes related to sulfate respiration in uncultured prokaryotes support the theory of their concomitant horizontal transfer.</title>
        <authorList>
            <person name="Mussmann M."/>
            <person name="Richter M."/>
            <person name="Lombardot T."/>
            <person name="Meyerdierks A."/>
            <person name="Kuever J."/>
            <person name="Kube M."/>
            <person name="Glockner F.O."/>
            <person name="Amann R."/>
        </authorList>
    </citation>
    <scope>NUCLEOTIDE SEQUENCE</scope>
</reference>
<dbReference type="Pfam" id="PF14361">
    <property type="entry name" value="RsbRD_N"/>
    <property type="match status" value="1"/>
</dbReference>
<dbReference type="AlphaFoldDB" id="Q3IBL2"/>
<sequence>MELREHLKENRGFILGKWFDRIIKSYPANTSEFLAKQKDQFRNPVGHAITKSIGPIYDEITSSMDDDELLRALDGVIRIRAVQDFSASKAVAFVFELKAVIRDSLGDNPGRLERSGELRELDSRIDQVALLTFDKYTECREKLHEVRNNEIKNRSTRLLERINARPAIPPHEGEAPR</sequence>
<dbReference type="InterPro" id="IPR025751">
    <property type="entry name" value="RsbRD_N_dom"/>
</dbReference>
<accession>Q3IBL2</accession>